<organism evidence="2 3">
    <name type="scientific">Herbiconiux daphne</name>
    <dbReference type="NCBI Taxonomy" id="2970914"/>
    <lineage>
        <taxon>Bacteria</taxon>
        <taxon>Bacillati</taxon>
        <taxon>Actinomycetota</taxon>
        <taxon>Actinomycetes</taxon>
        <taxon>Micrococcales</taxon>
        <taxon>Microbacteriaceae</taxon>
        <taxon>Herbiconiux</taxon>
    </lineage>
</organism>
<evidence type="ECO:0000313" key="3">
    <source>
        <dbReference type="Proteomes" id="UP001165586"/>
    </source>
</evidence>
<dbReference type="Proteomes" id="UP001165586">
    <property type="component" value="Unassembled WGS sequence"/>
</dbReference>
<comment type="caution">
    <text evidence="2">The sequence shown here is derived from an EMBL/GenBank/DDBJ whole genome shotgun (WGS) entry which is preliminary data.</text>
</comment>
<gene>
    <name evidence="2" type="ORF">N1032_17405</name>
</gene>
<proteinExistence type="predicted"/>
<dbReference type="EMBL" id="JANLCJ010000007">
    <property type="protein sequence ID" value="MCS5735524.1"/>
    <property type="molecule type" value="Genomic_DNA"/>
</dbReference>
<sequence length="100" mass="10697">MNPTALAPSPHGPVDHRTPSIHRPLTPSTPHPIERNTVNIHHSATVHSYPSLRVGGAETLLARARIAVRDESGAATAEYAIATLASVVLIKRLWGLYAPV</sequence>
<evidence type="ECO:0000313" key="2">
    <source>
        <dbReference type="EMBL" id="MCS5735524.1"/>
    </source>
</evidence>
<name>A0ABT2H6H4_9MICO</name>
<dbReference type="RefSeq" id="WP_259540468.1">
    <property type="nucleotide sequence ID" value="NZ_JANLCJ010000007.1"/>
</dbReference>
<protein>
    <submittedName>
        <fullName evidence="2">DUF4244 domain-containing protein</fullName>
    </submittedName>
</protein>
<accession>A0ABT2H6H4</accession>
<reference evidence="2" key="1">
    <citation type="submission" date="2022-08" db="EMBL/GenBank/DDBJ databases">
        <authorList>
            <person name="Deng Y."/>
            <person name="Han X.-F."/>
            <person name="Zhang Y.-Q."/>
        </authorList>
    </citation>
    <scope>NUCLEOTIDE SEQUENCE</scope>
    <source>
        <strain evidence="2">CPCC 203386</strain>
    </source>
</reference>
<feature type="region of interest" description="Disordered" evidence="1">
    <location>
        <begin position="1"/>
        <end position="35"/>
    </location>
</feature>
<evidence type="ECO:0000256" key="1">
    <source>
        <dbReference type="SAM" id="MobiDB-lite"/>
    </source>
</evidence>
<keyword evidence="3" id="KW-1185">Reference proteome</keyword>